<gene>
    <name evidence="2" type="ORF">N7E81_19220</name>
</gene>
<accession>A0ABY6CZZ2</accession>
<evidence type="ECO:0000313" key="3">
    <source>
        <dbReference type="Proteomes" id="UP001062165"/>
    </source>
</evidence>
<evidence type="ECO:0000313" key="2">
    <source>
        <dbReference type="EMBL" id="UXX79481.1"/>
    </source>
</evidence>
<dbReference type="Proteomes" id="UP001062165">
    <property type="component" value="Chromosome"/>
</dbReference>
<feature type="signal peptide" evidence="1">
    <location>
        <begin position="1"/>
        <end position="18"/>
    </location>
</feature>
<dbReference type="RefSeq" id="WP_263051218.1">
    <property type="nucleotide sequence ID" value="NZ_CP106735.1"/>
</dbReference>
<protein>
    <recommendedName>
        <fullName evidence="4">Antitoxin component YwqK of the YwqJK toxin-antitoxin module</fullName>
    </recommendedName>
</protein>
<evidence type="ECO:0008006" key="4">
    <source>
        <dbReference type="Google" id="ProtNLM"/>
    </source>
</evidence>
<keyword evidence="3" id="KW-1185">Reference proteome</keyword>
<proteinExistence type="predicted"/>
<dbReference type="EMBL" id="CP106735">
    <property type="protein sequence ID" value="UXX79481.1"/>
    <property type="molecule type" value="Genomic_DNA"/>
</dbReference>
<sequence>MKKLIVIFGLISWTASFAQLNEELWNYYLYENQLTDNKVKLIIVERGDIVNLHIRPDGKTQRIVLANSDKSFFGEDKFYYYGDTLAEVLGYRKENLYINKEYKYTDGFLEQVDVYNNKLLTKKFIYGTYTNGWINFITEHVMRGYQEEQTWTKNVKYYEDGFIKAIDYRRGFSYHSKFYVYNKETEFIEKEKIRIFENNQETDFREIQTSTYDNGLTKSITIDGYTQNISYQFFTDNEFTNALDSLNLVESEIKKFEVKKTDLKKQIGTEYEFITKEIISIHSGYKRKIKEAFESSEKLQILTEAVTELNKYAAMDDKELKKLNRELKKKYGTQNGFNW</sequence>
<name>A0ABY6CZZ2_9BACT</name>
<organism evidence="2 3">
    <name type="scientific">Reichenbachiella carrageenanivorans</name>
    <dbReference type="NCBI Taxonomy" id="2979869"/>
    <lineage>
        <taxon>Bacteria</taxon>
        <taxon>Pseudomonadati</taxon>
        <taxon>Bacteroidota</taxon>
        <taxon>Cytophagia</taxon>
        <taxon>Cytophagales</taxon>
        <taxon>Reichenbachiellaceae</taxon>
        <taxon>Reichenbachiella</taxon>
    </lineage>
</organism>
<evidence type="ECO:0000256" key="1">
    <source>
        <dbReference type="SAM" id="SignalP"/>
    </source>
</evidence>
<reference evidence="2" key="1">
    <citation type="submission" date="2022-10" db="EMBL/GenBank/DDBJ databases">
        <title>Comparative genomics and taxonomic characterization of three novel marine species of genus Reichenbachiella exhibiting antioxidant and polysaccharide degradation activities.</title>
        <authorList>
            <person name="Muhammad N."/>
            <person name="Lee Y.-J."/>
            <person name="Ko J."/>
            <person name="Kim S.-G."/>
        </authorList>
    </citation>
    <scope>NUCLEOTIDE SEQUENCE</scope>
    <source>
        <strain evidence="2">Wsw4-B4</strain>
    </source>
</reference>
<keyword evidence="1" id="KW-0732">Signal</keyword>
<feature type="chain" id="PRO_5046761738" description="Antitoxin component YwqK of the YwqJK toxin-antitoxin module" evidence="1">
    <location>
        <begin position="19"/>
        <end position="339"/>
    </location>
</feature>